<evidence type="ECO:0000256" key="6">
    <source>
        <dbReference type="ARBA" id="ARBA00022806"/>
    </source>
</evidence>
<dbReference type="PANTHER" id="PTHR30153">
    <property type="entry name" value="REPLICATIVE DNA HELICASE DNAB"/>
    <property type="match status" value="1"/>
</dbReference>
<proteinExistence type="inferred from homology"/>
<keyword evidence="5 12" id="KW-0378">Hydrolase</keyword>
<dbReference type="RefSeq" id="WP_100026072.1">
    <property type="nucleotide sequence ID" value="NZ_CP024704.1"/>
</dbReference>
<dbReference type="Gene3D" id="1.10.860.10">
    <property type="entry name" value="DNAb Helicase, Chain A"/>
    <property type="match status" value="1"/>
</dbReference>
<evidence type="ECO:0000256" key="1">
    <source>
        <dbReference type="ARBA" id="ARBA00008428"/>
    </source>
</evidence>
<evidence type="ECO:0000256" key="12">
    <source>
        <dbReference type="RuleBase" id="RU362085"/>
    </source>
</evidence>
<sequence length="447" mass="50512">MEFEELNRIPYSLEAERALIGGIFFDVNSLDEIKYIIKSDDFYKKEHAEIYKAIENLFSESRGVDPILVVEEIKKSDLKNEEEILQVLTEIIDENTSSYNLLEYAELIKEKAMLRRLGQVGMEITKTAYTDVRTAEEIMDEAEAKVLNLSKNILKNSIVDMRTASLDEMRRIDNVTANRGKTLGIPTGFVDLDRMTSGLNNSDLIILAARPAMGKTAFALNLALNAAKEKKNVLIFSLEMPVQQLYQRLLAMESGISQNKLRNVYLEEDEWNKLTLATTSLSNLGIYVADLPHTNVLEIRSYARNMKTQGLLDLIIIDYLQLINGTGKGRGSEASRQQEISDISRALKGLARELDVPVIALSQLSRAVESRVDRRPMLSDLRESGAIEQDADIVAFLYREEYYIPDTENKGITELIIGKHRNGATGTVKLNFLSEFTKFTSYTDEVK</sequence>
<dbReference type="GO" id="GO:0016887">
    <property type="term" value="F:ATP hydrolysis activity"/>
    <property type="evidence" value="ECO:0007669"/>
    <property type="project" value="RHEA"/>
</dbReference>
<dbReference type="PROSITE" id="PS51199">
    <property type="entry name" value="SF4_HELICASE"/>
    <property type="match status" value="1"/>
</dbReference>
<keyword evidence="3 12" id="KW-0235">DNA replication</keyword>
<dbReference type="InterPro" id="IPR016136">
    <property type="entry name" value="DNA_helicase_N/primase_C"/>
</dbReference>
<dbReference type="InterPro" id="IPR007693">
    <property type="entry name" value="DNA_helicase_DnaB-like_N"/>
</dbReference>
<dbReference type="Pfam" id="PF00772">
    <property type="entry name" value="DnaB"/>
    <property type="match status" value="1"/>
</dbReference>
<comment type="similarity">
    <text evidence="1 12">Belongs to the helicase family. DnaB subfamily.</text>
</comment>
<dbReference type="InterPro" id="IPR027417">
    <property type="entry name" value="P-loop_NTPase"/>
</dbReference>
<keyword evidence="4 12" id="KW-0547">Nucleotide-binding</keyword>
<dbReference type="EC" id="5.6.2.3" evidence="11 12"/>
<comment type="catalytic activity">
    <reaction evidence="10 12">
        <text>ATP + H2O = ADP + phosphate + H(+)</text>
        <dbReference type="Rhea" id="RHEA:13065"/>
        <dbReference type="ChEBI" id="CHEBI:15377"/>
        <dbReference type="ChEBI" id="CHEBI:15378"/>
        <dbReference type="ChEBI" id="CHEBI:30616"/>
        <dbReference type="ChEBI" id="CHEBI:43474"/>
        <dbReference type="ChEBI" id="CHEBI:456216"/>
        <dbReference type="EC" id="5.6.2.3"/>
    </reaction>
</comment>
<protein>
    <recommendedName>
        <fullName evidence="11 12">Replicative DNA helicase</fullName>
        <ecNumber evidence="11 12">5.6.2.3</ecNumber>
    </recommendedName>
</protein>
<keyword evidence="8 12" id="KW-0238">DNA-binding</keyword>
<keyword evidence="6 12" id="KW-0347">Helicase</keyword>
<dbReference type="GO" id="GO:0005829">
    <property type="term" value="C:cytosol"/>
    <property type="evidence" value="ECO:0007669"/>
    <property type="project" value="TreeGrafter"/>
</dbReference>
<dbReference type="GO" id="GO:0006269">
    <property type="term" value="P:DNA replication, synthesis of primer"/>
    <property type="evidence" value="ECO:0007669"/>
    <property type="project" value="UniProtKB-UniRule"/>
</dbReference>
<evidence type="ECO:0000256" key="7">
    <source>
        <dbReference type="ARBA" id="ARBA00022840"/>
    </source>
</evidence>
<dbReference type="GO" id="GO:0003677">
    <property type="term" value="F:DNA binding"/>
    <property type="evidence" value="ECO:0007669"/>
    <property type="project" value="UniProtKB-UniRule"/>
</dbReference>
<dbReference type="InterPro" id="IPR036185">
    <property type="entry name" value="DNA_heli_DnaB-like_N_sf"/>
</dbReference>
<dbReference type="CDD" id="cd00984">
    <property type="entry name" value="DnaB_C"/>
    <property type="match status" value="1"/>
</dbReference>
<keyword evidence="7 12" id="KW-0067">ATP-binding</keyword>
<evidence type="ECO:0000256" key="8">
    <source>
        <dbReference type="ARBA" id="ARBA00023125"/>
    </source>
</evidence>
<dbReference type="AlphaFoldDB" id="A0A2D3PRY3"/>
<evidence type="ECO:0000256" key="2">
    <source>
        <dbReference type="ARBA" id="ARBA00022515"/>
    </source>
</evidence>
<name>A0A2D3PRY3_9FUSO</name>
<evidence type="ECO:0000256" key="10">
    <source>
        <dbReference type="ARBA" id="ARBA00048954"/>
    </source>
</evidence>
<comment type="function">
    <text evidence="12">The main replicative DNA helicase, it participates in initiation and elongation during chromosome replication. Travels ahead of the DNA replisome, separating dsDNA into templates for DNA synthesis. A processive ATP-dependent 5'-3' DNA helicase it has DNA-dependent ATPase activity.</text>
</comment>
<dbReference type="Pfam" id="PF03796">
    <property type="entry name" value="DnaB_C"/>
    <property type="match status" value="1"/>
</dbReference>
<keyword evidence="2 12" id="KW-0639">Primosome</keyword>
<evidence type="ECO:0000313" key="15">
    <source>
        <dbReference type="Proteomes" id="UP000230781"/>
    </source>
</evidence>
<organism evidence="14 15">
    <name type="scientific">Fusobacterium pseudoperiodonticum</name>
    <dbReference type="NCBI Taxonomy" id="2663009"/>
    <lineage>
        <taxon>Bacteria</taxon>
        <taxon>Fusobacteriati</taxon>
        <taxon>Fusobacteriota</taxon>
        <taxon>Fusobacteriia</taxon>
        <taxon>Fusobacteriales</taxon>
        <taxon>Fusobacteriaceae</taxon>
        <taxon>Fusobacterium</taxon>
    </lineage>
</organism>
<feature type="domain" description="SF4 helicase" evidence="13">
    <location>
        <begin position="178"/>
        <end position="446"/>
    </location>
</feature>
<dbReference type="NCBIfam" id="TIGR00665">
    <property type="entry name" value="DnaB"/>
    <property type="match status" value="1"/>
</dbReference>
<dbReference type="GO" id="GO:0005524">
    <property type="term" value="F:ATP binding"/>
    <property type="evidence" value="ECO:0007669"/>
    <property type="project" value="UniProtKB-UniRule"/>
</dbReference>
<evidence type="ECO:0000259" key="13">
    <source>
        <dbReference type="PROSITE" id="PS51199"/>
    </source>
</evidence>
<dbReference type="EMBL" id="CP024704">
    <property type="protein sequence ID" value="ATV69876.1"/>
    <property type="molecule type" value="Genomic_DNA"/>
</dbReference>
<reference evidence="14 15" key="1">
    <citation type="submission" date="2017-11" db="EMBL/GenBank/DDBJ databases">
        <title>Genome sequencing of Fusobacterium periodonticum KCOM 2555.</title>
        <authorList>
            <person name="Kook J.-K."/>
            <person name="Park S.-N."/>
            <person name="Lim Y.K."/>
        </authorList>
    </citation>
    <scope>NUCLEOTIDE SEQUENCE [LARGE SCALE GENOMIC DNA]</scope>
    <source>
        <strain evidence="14 15">KCOM 2555</strain>
    </source>
</reference>
<dbReference type="GO" id="GO:1990077">
    <property type="term" value="C:primosome complex"/>
    <property type="evidence" value="ECO:0007669"/>
    <property type="project" value="UniProtKB-UniRule"/>
</dbReference>
<evidence type="ECO:0000256" key="9">
    <source>
        <dbReference type="ARBA" id="ARBA00023235"/>
    </source>
</evidence>
<dbReference type="InterPro" id="IPR007692">
    <property type="entry name" value="DNA_helicase_DnaB"/>
</dbReference>
<evidence type="ECO:0000256" key="4">
    <source>
        <dbReference type="ARBA" id="ARBA00022741"/>
    </source>
</evidence>
<dbReference type="PANTHER" id="PTHR30153:SF2">
    <property type="entry name" value="REPLICATIVE DNA HELICASE"/>
    <property type="match status" value="1"/>
</dbReference>
<dbReference type="Gene3D" id="3.40.50.300">
    <property type="entry name" value="P-loop containing nucleotide triphosphate hydrolases"/>
    <property type="match status" value="1"/>
</dbReference>
<keyword evidence="9" id="KW-0413">Isomerase</keyword>
<gene>
    <name evidence="14" type="primary">dnaB</name>
    <name evidence="14" type="ORF">CTM98_03955</name>
</gene>
<dbReference type="Proteomes" id="UP000230781">
    <property type="component" value="Chromosome"/>
</dbReference>
<evidence type="ECO:0000256" key="5">
    <source>
        <dbReference type="ARBA" id="ARBA00022801"/>
    </source>
</evidence>
<dbReference type="InterPro" id="IPR007694">
    <property type="entry name" value="DNA_helicase_DnaB-like_C"/>
</dbReference>
<dbReference type="FunFam" id="3.40.50.300:FF:001761">
    <property type="entry name" value="Replicative DNA helicase"/>
    <property type="match status" value="1"/>
</dbReference>
<dbReference type="SUPFAM" id="SSF48024">
    <property type="entry name" value="N-terminal domain of DnaB helicase"/>
    <property type="match status" value="1"/>
</dbReference>
<dbReference type="GO" id="GO:0043139">
    <property type="term" value="F:5'-3' DNA helicase activity"/>
    <property type="evidence" value="ECO:0007669"/>
    <property type="project" value="UniProtKB-EC"/>
</dbReference>
<accession>A0A2D3PRY3</accession>
<dbReference type="SUPFAM" id="SSF52540">
    <property type="entry name" value="P-loop containing nucleoside triphosphate hydrolases"/>
    <property type="match status" value="1"/>
</dbReference>
<evidence type="ECO:0000256" key="11">
    <source>
        <dbReference type="NCBIfam" id="TIGR00665"/>
    </source>
</evidence>
<evidence type="ECO:0000256" key="3">
    <source>
        <dbReference type="ARBA" id="ARBA00022705"/>
    </source>
</evidence>
<evidence type="ECO:0000313" key="14">
    <source>
        <dbReference type="EMBL" id="ATV69876.1"/>
    </source>
</evidence>